<name>A0A2T7PBA1_POMCA</name>
<keyword evidence="2" id="KW-1185">Reference proteome</keyword>
<comment type="caution">
    <text evidence="1">The sequence shown here is derived from an EMBL/GenBank/DDBJ whole genome shotgun (WGS) entry which is preliminary data.</text>
</comment>
<dbReference type="AlphaFoldDB" id="A0A2T7PBA1"/>
<evidence type="ECO:0000313" key="2">
    <source>
        <dbReference type="Proteomes" id="UP000245119"/>
    </source>
</evidence>
<sequence length="92" mass="10047">MPPKPVLPNQQAYTQVLRKVVGLISQQALNASSCTWAQPVSCTPSVLCIDCFDESLVSTPHEDLGIRYFRFCACRERLSCTAGPAGESKMTP</sequence>
<accession>A0A2T7PBA1</accession>
<organism evidence="1 2">
    <name type="scientific">Pomacea canaliculata</name>
    <name type="common">Golden apple snail</name>
    <dbReference type="NCBI Taxonomy" id="400727"/>
    <lineage>
        <taxon>Eukaryota</taxon>
        <taxon>Metazoa</taxon>
        <taxon>Spiralia</taxon>
        <taxon>Lophotrochozoa</taxon>
        <taxon>Mollusca</taxon>
        <taxon>Gastropoda</taxon>
        <taxon>Caenogastropoda</taxon>
        <taxon>Architaenioglossa</taxon>
        <taxon>Ampullarioidea</taxon>
        <taxon>Ampullariidae</taxon>
        <taxon>Pomacea</taxon>
    </lineage>
</organism>
<reference evidence="1 2" key="1">
    <citation type="submission" date="2018-04" db="EMBL/GenBank/DDBJ databases">
        <title>The genome of golden apple snail Pomacea canaliculata provides insight into stress tolerance and invasive adaptation.</title>
        <authorList>
            <person name="Liu C."/>
            <person name="Liu B."/>
            <person name="Ren Y."/>
            <person name="Zhang Y."/>
            <person name="Wang H."/>
            <person name="Li S."/>
            <person name="Jiang F."/>
            <person name="Yin L."/>
            <person name="Zhang G."/>
            <person name="Qian W."/>
            <person name="Fan W."/>
        </authorList>
    </citation>
    <scope>NUCLEOTIDE SEQUENCE [LARGE SCALE GENOMIC DNA]</scope>
    <source>
        <strain evidence="1">SZHN2017</strain>
        <tissue evidence="1">Muscle</tissue>
    </source>
</reference>
<proteinExistence type="predicted"/>
<dbReference type="EMBL" id="PZQS01000005">
    <property type="protein sequence ID" value="PVD30704.1"/>
    <property type="molecule type" value="Genomic_DNA"/>
</dbReference>
<protein>
    <submittedName>
        <fullName evidence="1">Uncharacterized protein</fullName>
    </submittedName>
</protein>
<dbReference type="Proteomes" id="UP000245119">
    <property type="component" value="Linkage Group LG5"/>
</dbReference>
<gene>
    <name evidence="1" type="ORF">C0Q70_09979</name>
</gene>
<evidence type="ECO:0000313" key="1">
    <source>
        <dbReference type="EMBL" id="PVD30704.1"/>
    </source>
</evidence>